<dbReference type="PANTHER" id="PTHR39431">
    <property type="entry name" value="FRPA/C-RELATED PROTEIN"/>
    <property type="match status" value="1"/>
</dbReference>
<keyword evidence="2" id="KW-1185">Reference proteome</keyword>
<dbReference type="RefSeq" id="WP_074461721.1">
    <property type="nucleotide sequence ID" value="NZ_FMUR01000006.1"/>
</dbReference>
<evidence type="ECO:0000313" key="1">
    <source>
        <dbReference type="EMBL" id="SCX99048.1"/>
    </source>
</evidence>
<dbReference type="AlphaFoldDB" id="A0A1G5C9Q8"/>
<gene>
    <name evidence="1" type="ORF">SAMN02910451_00993</name>
</gene>
<protein>
    <recommendedName>
        <fullName evidence="3">VCBS repeat-containing protein</fullName>
    </recommendedName>
</protein>
<name>A0A1G5C9Q8_9FIRM</name>
<dbReference type="EMBL" id="FMUR01000006">
    <property type="protein sequence ID" value="SCX99048.1"/>
    <property type="molecule type" value="Genomic_DNA"/>
</dbReference>
<reference evidence="2" key="1">
    <citation type="submission" date="2016-10" db="EMBL/GenBank/DDBJ databases">
        <authorList>
            <person name="Varghese N."/>
            <person name="Submissions S."/>
        </authorList>
    </citation>
    <scope>NUCLEOTIDE SEQUENCE [LARGE SCALE GENOMIC DNA]</scope>
    <source>
        <strain evidence="2">XBD2006</strain>
    </source>
</reference>
<evidence type="ECO:0000313" key="2">
    <source>
        <dbReference type="Proteomes" id="UP000183047"/>
    </source>
</evidence>
<sequence>MKIAQSNVNLMSSSSYSEGTSVSVSVSTVPRGSFSDSLESQKQKLTSDDFSTSTGEFALGSETYNSLKPSMSRNLSTTTGSLEDQLMAIRTSLLERILRFMRILGGDDMSESFGQSLDNMSGMIGAGGFMSVTTITESHFEEEAVTFEGTGTALTEDGRSIDFGVKFSMSSRFVHESGISIASPKNFLDPLTINVGSEVTSISDQTFFFDINCDGKEDKISNLSKGTGFLALDKNGDGHINDGSELFGTKSGNGFKDLSAYDHDGNGWIDENDDVYNALKVWIRNEDGTDTLLSLKEADVGAIYLGSAITDYSLRDSSFNTAAKLRASGVFLKESGGVGVVQQIDLATHEEALENRSIS</sequence>
<evidence type="ECO:0008006" key="3">
    <source>
        <dbReference type="Google" id="ProtNLM"/>
    </source>
</evidence>
<organism evidence="1 2">
    <name type="scientific">Butyrivibrio hungatei</name>
    <dbReference type="NCBI Taxonomy" id="185008"/>
    <lineage>
        <taxon>Bacteria</taxon>
        <taxon>Bacillati</taxon>
        <taxon>Bacillota</taxon>
        <taxon>Clostridia</taxon>
        <taxon>Lachnospirales</taxon>
        <taxon>Lachnospiraceae</taxon>
        <taxon>Butyrivibrio</taxon>
    </lineage>
</organism>
<dbReference type="Proteomes" id="UP000183047">
    <property type="component" value="Unassembled WGS sequence"/>
</dbReference>
<proteinExistence type="predicted"/>
<dbReference type="PANTHER" id="PTHR39431:SF1">
    <property type="entry name" value="FRPA_C-RELATED PROTEIN"/>
    <property type="match status" value="1"/>
</dbReference>
<dbReference type="OrthoDB" id="1676884at2"/>
<accession>A0A1G5C9Q8</accession>